<evidence type="ECO:0000313" key="1">
    <source>
        <dbReference type="EMBL" id="KAK6297340.1"/>
    </source>
</evidence>
<accession>A0AAN8L453</accession>
<evidence type="ECO:0000313" key="2">
    <source>
        <dbReference type="Proteomes" id="UP001356427"/>
    </source>
</evidence>
<gene>
    <name evidence="1" type="ORF">J4Q44_G00319230</name>
</gene>
<keyword evidence="2" id="KW-1185">Reference proteome</keyword>
<dbReference type="AlphaFoldDB" id="A0AAN8L453"/>
<reference evidence="1 2" key="1">
    <citation type="submission" date="2021-04" db="EMBL/GenBank/DDBJ databases">
        <authorList>
            <person name="De Guttry C."/>
            <person name="Zahm M."/>
            <person name="Klopp C."/>
            <person name="Cabau C."/>
            <person name="Louis A."/>
            <person name="Berthelot C."/>
            <person name="Parey E."/>
            <person name="Roest Crollius H."/>
            <person name="Montfort J."/>
            <person name="Robinson-Rechavi M."/>
            <person name="Bucao C."/>
            <person name="Bouchez O."/>
            <person name="Gislard M."/>
            <person name="Lluch J."/>
            <person name="Milhes M."/>
            <person name="Lampietro C."/>
            <person name="Lopez Roques C."/>
            <person name="Donnadieu C."/>
            <person name="Braasch I."/>
            <person name="Desvignes T."/>
            <person name="Postlethwait J."/>
            <person name="Bobe J."/>
            <person name="Wedekind C."/>
            <person name="Guiguen Y."/>
        </authorList>
    </citation>
    <scope>NUCLEOTIDE SEQUENCE [LARGE SCALE GENOMIC DNA]</scope>
    <source>
        <strain evidence="1">Cs_M1</strain>
        <tissue evidence="1">Blood</tissue>
    </source>
</reference>
<name>A0AAN8L453_9TELE</name>
<protein>
    <submittedName>
        <fullName evidence="1">Uncharacterized protein</fullName>
    </submittedName>
</protein>
<organism evidence="1 2">
    <name type="scientific">Coregonus suidteri</name>
    <dbReference type="NCBI Taxonomy" id="861788"/>
    <lineage>
        <taxon>Eukaryota</taxon>
        <taxon>Metazoa</taxon>
        <taxon>Chordata</taxon>
        <taxon>Craniata</taxon>
        <taxon>Vertebrata</taxon>
        <taxon>Euteleostomi</taxon>
        <taxon>Actinopterygii</taxon>
        <taxon>Neopterygii</taxon>
        <taxon>Teleostei</taxon>
        <taxon>Protacanthopterygii</taxon>
        <taxon>Salmoniformes</taxon>
        <taxon>Salmonidae</taxon>
        <taxon>Coregoninae</taxon>
        <taxon>Coregonus</taxon>
    </lineage>
</organism>
<sequence length="121" mass="13517">MLHLSHLADALIQSDLQLVSAYIIFFILAPRGNRTHNPGVANTMLYQLSYIPAGHSLPYPGPIVRRPMGLPVAAGYDRAWIRTRITAMQCLRPLRHSGEIRRLVRSFLTNALTLIDKLTSG</sequence>
<dbReference type="AntiFam" id="ANF00012">
    <property type="entry name" value="tRNA translation"/>
</dbReference>
<proteinExistence type="predicted"/>
<dbReference type="EMBL" id="JAGTTL010000031">
    <property type="protein sequence ID" value="KAK6297340.1"/>
    <property type="molecule type" value="Genomic_DNA"/>
</dbReference>
<comment type="caution">
    <text evidence="1">The sequence shown here is derived from an EMBL/GenBank/DDBJ whole genome shotgun (WGS) entry which is preliminary data.</text>
</comment>
<dbReference type="Proteomes" id="UP001356427">
    <property type="component" value="Unassembled WGS sequence"/>
</dbReference>